<dbReference type="AlphaFoldDB" id="R6R5L2"/>
<evidence type="ECO:0000313" key="1">
    <source>
        <dbReference type="EMBL" id="CDC43230.1"/>
    </source>
</evidence>
<name>R6R5L2_9FIRM</name>
<reference evidence="1" key="1">
    <citation type="submission" date="2012-11" db="EMBL/GenBank/DDBJ databases">
        <title>Dependencies among metagenomic species, viruses, plasmids and units of genetic variation.</title>
        <authorList>
            <person name="Nielsen H.B."/>
            <person name="Almeida M."/>
            <person name="Juncker A.S."/>
            <person name="Rasmussen S."/>
            <person name="Li J."/>
            <person name="Sunagawa S."/>
            <person name="Plichta D."/>
            <person name="Gautier L."/>
            <person name="Le Chatelier E."/>
            <person name="Peletier E."/>
            <person name="Bonde I."/>
            <person name="Nielsen T."/>
            <person name="Manichanh C."/>
            <person name="Arumugam M."/>
            <person name="Batto J."/>
            <person name="Santos M.B.Q.D."/>
            <person name="Blom N."/>
            <person name="Borruel N."/>
            <person name="Burgdorf K.S."/>
            <person name="Boumezbeur F."/>
            <person name="Casellas F."/>
            <person name="Dore J."/>
            <person name="Guarner F."/>
            <person name="Hansen T."/>
            <person name="Hildebrand F."/>
            <person name="Kaas R.S."/>
            <person name="Kennedy S."/>
            <person name="Kristiansen K."/>
            <person name="Kultima J.R."/>
            <person name="Leonard P."/>
            <person name="Levenez F."/>
            <person name="Lund O."/>
            <person name="Moumen B."/>
            <person name="Le Paslier D."/>
            <person name="Pons N."/>
            <person name="Pedersen O."/>
            <person name="Prifti E."/>
            <person name="Qin J."/>
            <person name="Raes J."/>
            <person name="Tap J."/>
            <person name="Tims S."/>
            <person name="Ussery D.W."/>
            <person name="Yamada T."/>
            <person name="MetaHit consortium"/>
            <person name="Renault P."/>
            <person name="Sicheritz-Ponten T."/>
            <person name="Bork P."/>
            <person name="Wang J."/>
            <person name="Brunak S."/>
            <person name="Ehrlich S.D."/>
        </authorList>
    </citation>
    <scope>NUCLEOTIDE SEQUENCE [LARGE SCALE GENOMIC DNA]</scope>
</reference>
<dbReference type="EMBL" id="CBFJ010000006">
    <property type="protein sequence ID" value="CDC43230.1"/>
    <property type="molecule type" value="Genomic_DNA"/>
</dbReference>
<sequence>MESGYEIIKRLRKGEIIKCADCKKGYYITNTEDVSTAREFRCNKCNSVLRISPNITVE</sequence>
<gene>
    <name evidence="1" type="ORF">BN788_01100</name>
</gene>
<dbReference type="Proteomes" id="UP000018142">
    <property type="component" value="Unassembled WGS sequence"/>
</dbReference>
<organism evidence="1 2">
    <name type="scientific">[Eubacterium] siraeum CAG:80</name>
    <dbReference type="NCBI Taxonomy" id="1263080"/>
    <lineage>
        <taxon>Bacteria</taxon>
        <taxon>Bacillati</taxon>
        <taxon>Bacillota</taxon>
        <taxon>Clostridia</taxon>
        <taxon>Eubacteriales</taxon>
        <taxon>Oscillospiraceae</taxon>
        <taxon>Oscillospiraceae incertae sedis</taxon>
    </lineage>
</organism>
<accession>R6R5L2</accession>
<evidence type="ECO:0000313" key="2">
    <source>
        <dbReference type="Proteomes" id="UP000018142"/>
    </source>
</evidence>
<protein>
    <submittedName>
        <fullName evidence="1">Uncharacterized protein</fullName>
    </submittedName>
</protein>
<proteinExistence type="predicted"/>
<comment type="caution">
    <text evidence="1">The sequence shown here is derived from an EMBL/GenBank/DDBJ whole genome shotgun (WGS) entry which is preliminary data.</text>
</comment>